<sequence length="140" mass="14837">MIPSPTPTTVYVTRTKTKNPKSSTSTPTSTAASDIQCPGINGTTFTPSITSNSTETVETKSFLLLCGLDYGKGEATDIGNVKVMSLNECAEACAKKKKCTGAGWGVLAGDKGPEHKCWMKTDLTRSHNATGEWGFAKLIE</sequence>
<dbReference type="AlphaFoldDB" id="A0AA39XUZ0"/>
<dbReference type="EMBL" id="JAULSV010000006">
    <property type="protein sequence ID" value="KAK0640584.1"/>
    <property type="molecule type" value="Genomic_DNA"/>
</dbReference>
<reference evidence="2" key="1">
    <citation type="submission" date="2023-06" db="EMBL/GenBank/DDBJ databases">
        <title>Genome-scale phylogeny and comparative genomics of the fungal order Sordariales.</title>
        <authorList>
            <consortium name="Lawrence Berkeley National Laboratory"/>
            <person name="Hensen N."/>
            <person name="Bonometti L."/>
            <person name="Westerberg I."/>
            <person name="Brannstrom I.O."/>
            <person name="Guillou S."/>
            <person name="Cros-Aarteil S."/>
            <person name="Calhoun S."/>
            <person name="Haridas S."/>
            <person name="Kuo A."/>
            <person name="Mondo S."/>
            <person name="Pangilinan J."/>
            <person name="Riley R."/>
            <person name="Labutti K."/>
            <person name="Andreopoulos B."/>
            <person name="Lipzen A."/>
            <person name="Chen C."/>
            <person name="Yanf M."/>
            <person name="Daum C."/>
            <person name="Ng V."/>
            <person name="Clum A."/>
            <person name="Steindorff A."/>
            <person name="Ohm R."/>
            <person name="Martin F."/>
            <person name="Silar P."/>
            <person name="Natvig D."/>
            <person name="Lalanne C."/>
            <person name="Gautier V."/>
            <person name="Ament-Velasquez S.L."/>
            <person name="Kruys A."/>
            <person name="Hutchinson M.I."/>
            <person name="Powell A.J."/>
            <person name="Barry K."/>
            <person name="Miller A.N."/>
            <person name="Grigoriev I.V."/>
            <person name="Debuchy R."/>
            <person name="Gladieux P."/>
            <person name="Thoren M.H."/>
            <person name="Johannesson H."/>
        </authorList>
    </citation>
    <scope>NUCLEOTIDE SEQUENCE</scope>
    <source>
        <strain evidence="2">SMH2532-1</strain>
    </source>
</reference>
<evidence type="ECO:0008006" key="4">
    <source>
        <dbReference type="Google" id="ProtNLM"/>
    </source>
</evidence>
<feature type="compositionally biased region" description="Low complexity" evidence="1">
    <location>
        <begin position="7"/>
        <end position="33"/>
    </location>
</feature>
<evidence type="ECO:0000256" key="1">
    <source>
        <dbReference type="SAM" id="MobiDB-lite"/>
    </source>
</evidence>
<comment type="caution">
    <text evidence="2">The sequence shown here is derived from an EMBL/GenBank/DDBJ whole genome shotgun (WGS) entry which is preliminary data.</text>
</comment>
<organism evidence="2 3">
    <name type="scientific">Cercophora newfieldiana</name>
    <dbReference type="NCBI Taxonomy" id="92897"/>
    <lineage>
        <taxon>Eukaryota</taxon>
        <taxon>Fungi</taxon>
        <taxon>Dikarya</taxon>
        <taxon>Ascomycota</taxon>
        <taxon>Pezizomycotina</taxon>
        <taxon>Sordariomycetes</taxon>
        <taxon>Sordariomycetidae</taxon>
        <taxon>Sordariales</taxon>
        <taxon>Lasiosphaeriaceae</taxon>
        <taxon>Cercophora</taxon>
    </lineage>
</organism>
<proteinExistence type="predicted"/>
<evidence type="ECO:0000313" key="3">
    <source>
        <dbReference type="Proteomes" id="UP001174936"/>
    </source>
</evidence>
<accession>A0AA39XUZ0</accession>
<keyword evidence="3" id="KW-1185">Reference proteome</keyword>
<evidence type="ECO:0000313" key="2">
    <source>
        <dbReference type="EMBL" id="KAK0640584.1"/>
    </source>
</evidence>
<name>A0AA39XUZ0_9PEZI</name>
<feature type="region of interest" description="Disordered" evidence="1">
    <location>
        <begin position="1"/>
        <end position="35"/>
    </location>
</feature>
<gene>
    <name evidence="2" type="ORF">B0T16DRAFT_333882</name>
</gene>
<dbReference type="Gene3D" id="3.50.4.10">
    <property type="entry name" value="Hepatocyte Growth Factor"/>
    <property type="match status" value="1"/>
</dbReference>
<protein>
    <recommendedName>
        <fullName evidence="4">Apple domain-containing protein</fullName>
    </recommendedName>
</protein>
<dbReference type="Proteomes" id="UP001174936">
    <property type="component" value="Unassembled WGS sequence"/>
</dbReference>